<dbReference type="EMBL" id="JYLN01000012">
    <property type="protein sequence ID" value="KRP69200.1"/>
    <property type="molecule type" value="Genomic_DNA"/>
</dbReference>
<dbReference type="RefSeq" id="WP_057704312.1">
    <property type="nucleotide sequence ID" value="NZ_JABWQI010000025.1"/>
</dbReference>
<protein>
    <submittedName>
        <fullName evidence="1">Uncharacterized protein</fullName>
    </submittedName>
</protein>
<gene>
    <name evidence="1" type="ORF">TX23_23865</name>
</gene>
<accession>A0A0R3A775</accession>
<organism evidence="1 2">
    <name type="scientific">Pseudomonas paralactis</name>
    <dbReference type="NCBI Taxonomy" id="1615673"/>
    <lineage>
        <taxon>Bacteria</taxon>
        <taxon>Pseudomonadati</taxon>
        <taxon>Pseudomonadota</taxon>
        <taxon>Gammaproteobacteria</taxon>
        <taxon>Pseudomonadales</taxon>
        <taxon>Pseudomonadaceae</taxon>
        <taxon>Pseudomonas</taxon>
    </lineage>
</organism>
<dbReference type="PATRIC" id="fig|1615673.3.peg.383"/>
<reference evidence="1 2" key="1">
    <citation type="submission" date="2015-02" db="EMBL/GenBank/DDBJ databases">
        <title>Two Pseudomonas sp. nov., isolated from raw milk.</title>
        <authorList>
            <person name="Wenning M."/>
            <person name="von Neubeck M."/>
            <person name="Huptas C."/>
            <person name="Scherer S."/>
        </authorList>
    </citation>
    <scope>NUCLEOTIDE SEQUENCE [LARGE SCALE GENOMIC DNA]</scope>
    <source>
        <strain evidence="1 2">DSM 29164</strain>
    </source>
</reference>
<evidence type="ECO:0000313" key="2">
    <source>
        <dbReference type="Proteomes" id="UP000050852"/>
    </source>
</evidence>
<evidence type="ECO:0000313" key="1">
    <source>
        <dbReference type="EMBL" id="KRP69200.1"/>
    </source>
</evidence>
<dbReference type="OrthoDB" id="775526at2"/>
<dbReference type="Proteomes" id="UP000050852">
    <property type="component" value="Unassembled WGS sequence"/>
</dbReference>
<comment type="caution">
    <text evidence="1">The sequence shown here is derived from an EMBL/GenBank/DDBJ whole genome shotgun (WGS) entry which is preliminary data.</text>
</comment>
<dbReference type="AlphaFoldDB" id="A0A0R3A775"/>
<name>A0A0R3A775_9PSED</name>
<proteinExistence type="predicted"/>
<sequence length="128" mass="14635">MKKLEISIIKNSNQEKAILECDARTATLSIIFADGVRKTYIEVDIYIGFGLLRREFSDIRFLCKGSKINVYPSAMASNMSSGVVAYETQIGDPHAKLVRIFDYEENELTNDINEQFAYRKKWAESLLI</sequence>